<dbReference type="SUPFAM" id="SSF49265">
    <property type="entry name" value="Fibronectin type III"/>
    <property type="match status" value="2"/>
</dbReference>
<dbReference type="PANTHER" id="PTHR46708:SF2">
    <property type="entry name" value="FIBRONECTIN TYPE-III DOMAIN-CONTAINING PROTEIN"/>
    <property type="match status" value="1"/>
</dbReference>
<evidence type="ECO:0000256" key="2">
    <source>
        <dbReference type="SAM" id="Phobius"/>
    </source>
</evidence>
<dbReference type="PROSITE" id="PS50853">
    <property type="entry name" value="FN3"/>
    <property type="match status" value="2"/>
</dbReference>
<dbReference type="Proteomes" id="UP000007266">
    <property type="component" value="Linkage group 7"/>
</dbReference>
<dbReference type="InterPro" id="IPR003961">
    <property type="entry name" value="FN3_dom"/>
</dbReference>
<keyword evidence="2" id="KW-0472">Membrane</keyword>
<dbReference type="InParanoid" id="D6WRF7"/>
<feature type="chain" id="PRO_5007310750" description="Fibronectin type-III domain-containing protein" evidence="3">
    <location>
        <begin position="20"/>
        <end position="1020"/>
    </location>
</feature>
<gene>
    <name evidence="5" type="primary">AUGUSTUS-3.0.2_09343</name>
    <name evidence="5" type="ORF">TcasGA2_TC009343</name>
</gene>
<dbReference type="InterPro" id="IPR050991">
    <property type="entry name" value="ECM_Regulatory_Proteins"/>
</dbReference>
<dbReference type="OMA" id="KCASTEV"/>
<feature type="domain" description="Fibronectin type-III" evidence="4">
    <location>
        <begin position="609"/>
        <end position="711"/>
    </location>
</feature>
<evidence type="ECO:0000313" key="5">
    <source>
        <dbReference type="EMBL" id="EFA06460.2"/>
    </source>
</evidence>
<evidence type="ECO:0000313" key="6">
    <source>
        <dbReference type="Proteomes" id="UP000007266"/>
    </source>
</evidence>
<feature type="signal peptide" evidence="3">
    <location>
        <begin position="1"/>
        <end position="19"/>
    </location>
</feature>
<accession>D6WRF7</accession>
<dbReference type="STRING" id="7070.D6WRF7"/>
<feature type="transmembrane region" description="Helical" evidence="2">
    <location>
        <begin position="956"/>
        <end position="977"/>
    </location>
</feature>
<dbReference type="Gene3D" id="2.60.40.10">
    <property type="entry name" value="Immunoglobulins"/>
    <property type="match status" value="3"/>
</dbReference>
<keyword evidence="6" id="KW-1185">Reference proteome</keyword>
<keyword evidence="3" id="KW-0732">Signal</keyword>
<reference evidence="5 6" key="1">
    <citation type="journal article" date="2008" name="Nature">
        <title>The genome of the model beetle and pest Tribolium castaneum.</title>
        <authorList>
            <consortium name="Tribolium Genome Sequencing Consortium"/>
            <person name="Richards S."/>
            <person name="Gibbs R.A."/>
            <person name="Weinstock G.M."/>
            <person name="Brown S.J."/>
            <person name="Denell R."/>
            <person name="Beeman R.W."/>
            <person name="Gibbs R."/>
            <person name="Beeman R.W."/>
            <person name="Brown S.J."/>
            <person name="Bucher G."/>
            <person name="Friedrich M."/>
            <person name="Grimmelikhuijzen C.J."/>
            <person name="Klingler M."/>
            <person name="Lorenzen M."/>
            <person name="Richards S."/>
            <person name="Roth S."/>
            <person name="Schroder R."/>
            <person name="Tautz D."/>
            <person name="Zdobnov E.M."/>
            <person name="Muzny D."/>
            <person name="Gibbs R.A."/>
            <person name="Weinstock G.M."/>
            <person name="Attaway T."/>
            <person name="Bell S."/>
            <person name="Buhay C.J."/>
            <person name="Chandrabose M.N."/>
            <person name="Chavez D."/>
            <person name="Clerk-Blankenburg K.P."/>
            <person name="Cree A."/>
            <person name="Dao M."/>
            <person name="Davis C."/>
            <person name="Chacko J."/>
            <person name="Dinh H."/>
            <person name="Dugan-Rocha S."/>
            <person name="Fowler G."/>
            <person name="Garner T.T."/>
            <person name="Garnes J."/>
            <person name="Gnirke A."/>
            <person name="Hawes A."/>
            <person name="Hernandez J."/>
            <person name="Hines S."/>
            <person name="Holder M."/>
            <person name="Hume J."/>
            <person name="Jhangiani S.N."/>
            <person name="Joshi V."/>
            <person name="Khan Z.M."/>
            <person name="Jackson L."/>
            <person name="Kovar C."/>
            <person name="Kowis A."/>
            <person name="Lee S."/>
            <person name="Lewis L.R."/>
            <person name="Margolis J."/>
            <person name="Morgan M."/>
            <person name="Nazareth L.V."/>
            <person name="Nguyen N."/>
            <person name="Okwuonu G."/>
            <person name="Parker D."/>
            <person name="Richards S."/>
            <person name="Ruiz S.J."/>
            <person name="Santibanez J."/>
            <person name="Savard J."/>
            <person name="Scherer S.E."/>
            <person name="Schneider B."/>
            <person name="Sodergren E."/>
            <person name="Tautz D."/>
            <person name="Vattahil S."/>
            <person name="Villasana D."/>
            <person name="White C.S."/>
            <person name="Wright R."/>
            <person name="Park Y."/>
            <person name="Beeman R.W."/>
            <person name="Lord J."/>
            <person name="Oppert B."/>
            <person name="Lorenzen M."/>
            <person name="Brown S."/>
            <person name="Wang L."/>
            <person name="Savard J."/>
            <person name="Tautz D."/>
            <person name="Richards S."/>
            <person name="Weinstock G."/>
            <person name="Gibbs R.A."/>
            <person name="Liu Y."/>
            <person name="Worley K."/>
            <person name="Weinstock G."/>
            <person name="Elsik C.G."/>
            <person name="Reese J.T."/>
            <person name="Elhaik E."/>
            <person name="Landan G."/>
            <person name="Graur D."/>
            <person name="Arensburger P."/>
            <person name="Atkinson P."/>
            <person name="Beeman R.W."/>
            <person name="Beidler J."/>
            <person name="Brown S.J."/>
            <person name="Demuth J.P."/>
            <person name="Drury D.W."/>
            <person name="Du Y.Z."/>
            <person name="Fujiwara H."/>
            <person name="Lorenzen M."/>
            <person name="Maselli V."/>
            <person name="Osanai M."/>
            <person name="Park Y."/>
            <person name="Robertson H.M."/>
            <person name="Tu Z."/>
            <person name="Wang J.J."/>
            <person name="Wang S."/>
            <person name="Richards S."/>
            <person name="Song H."/>
            <person name="Zhang L."/>
            <person name="Sodergren E."/>
            <person name="Werner D."/>
            <person name="Stanke M."/>
            <person name="Morgenstern B."/>
            <person name="Solovyev V."/>
            <person name="Kosarev P."/>
            <person name="Brown G."/>
            <person name="Chen H.C."/>
            <person name="Ermolaeva O."/>
            <person name="Hlavina W."/>
            <person name="Kapustin Y."/>
            <person name="Kiryutin B."/>
            <person name="Kitts P."/>
            <person name="Maglott D."/>
            <person name="Pruitt K."/>
            <person name="Sapojnikov V."/>
            <person name="Souvorov A."/>
            <person name="Mackey A.J."/>
            <person name="Waterhouse R.M."/>
            <person name="Wyder S."/>
            <person name="Zdobnov E.M."/>
            <person name="Zdobnov E.M."/>
            <person name="Wyder S."/>
            <person name="Kriventseva E.V."/>
            <person name="Kadowaki T."/>
            <person name="Bork P."/>
            <person name="Aranda M."/>
            <person name="Bao R."/>
            <person name="Beermann A."/>
            <person name="Berns N."/>
            <person name="Bolognesi R."/>
            <person name="Bonneton F."/>
            <person name="Bopp D."/>
            <person name="Brown S.J."/>
            <person name="Bucher G."/>
            <person name="Butts T."/>
            <person name="Chaumot A."/>
            <person name="Denell R.E."/>
            <person name="Ferrier D.E."/>
            <person name="Friedrich M."/>
            <person name="Gordon C.M."/>
            <person name="Jindra M."/>
            <person name="Klingler M."/>
            <person name="Lan Q."/>
            <person name="Lattorff H.M."/>
            <person name="Laudet V."/>
            <person name="von Levetsow C."/>
            <person name="Liu Z."/>
            <person name="Lutz R."/>
            <person name="Lynch J.A."/>
            <person name="da Fonseca R.N."/>
            <person name="Posnien N."/>
            <person name="Reuter R."/>
            <person name="Roth S."/>
            <person name="Savard J."/>
            <person name="Schinko J.B."/>
            <person name="Schmitt C."/>
            <person name="Schoppmeier M."/>
            <person name="Schroder R."/>
            <person name="Shippy T.D."/>
            <person name="Simonnet F."/>
            <person name="Marques-Souza H."/>
            <person name="Tautz D."/>
            <person name="Tomoyasu Y."/>
            <person name="Trauner J."/>
            <person name="Van der Zee M."/>
            <person name="Vervoort M."/>
            <person name="Wittkopp N."/>
            <person name="Wimmer E.A."/>
            <person name="Yang X."/>
            <person name="Jones A.K."/>
            <person name="Sattelle D.B."/>
            <person name="Ebert P.R."/>
            <person name="Nelson D."/>
            <person name="Scott J.G."/>
            <person name="Beeman R.W."/>
            <person name="Muthukrishnan S."/>
            <person name="Kramer K.J."/>
            <person name="Arakane Y."/>
            <person name="Beeman R.W."/>
            <person name="Zhu Q."/>
            <person name="Hogenkamp D."/>
            <person name="Dixit R."/>
            <person name="Oppert B."/>
            <person name="Jiang H."/>
            <person name="Zou Z."/>
            <person name="Marshall J."/>
            <person name="Elpidina E."/>
            <person name="Vinokurov K."/>
            <person name="Oppert C."/>
            <person name="Zou Z."/>
            <person name="Evans J."/>
            <person name="Lu Z."/>
            <person name="Zhao P."/>
            <person name="Sumathipala N."/>
            <person name="Altincicek B."/>
            <person name="Vilcinskas A."/>
            <person name="Williams M."/>
            <person name="Hultmark D."/>
            <person name="Hetru C."/>
            <person name="Jiang H."/>
            <person name="Grimmelikhuijzen C.J."/>
            <person name="Hauser F."/>
            <person name="Cazzamali G."/>
            <person name="Williamson M."/>
            <person name="Park Y."/>
            <person name="Li B."/>
            <person name="Tanaka Y."/>
            <person name="Predel R."/>
            <person name="Neupert S."/>
            <person name="Schachtner J."/>
            <person name="Verleyen P."/>
            <person name="Raible F."/>
            <person name="Bork P."/>
            <person name="Friedrich M."/>
            <person name="Walden K.K."/>
            <person name="Robertson H.M."/>
            <person name="Angeli S."/>
            <person name="Foret S."/>
            <person name="Bucher G."/>
            <person name="Schuetz S."/>
            <person name="Maleszka R."/>
            <person name="Wimmer E.A."/>
            <person name="Beeman R.W."/>
            <person name="Lorenzen M."/>
            <person name="Tomoyasu Y."/>
            <person name="Miller S.C."/>
            <person name="Grossmann D."/>
            <person name="Bucher G."/>
        </authorList>
    </citation>
    <scope>NUCLEOTIDE SEQUENCE [LARGE SCALE GENOMIC DNA]</scope>
    <source>
        <strain evidence="5 6">Georgia GA2</strain>
    </source>
</reference>
<keyword evidence="2" id="KW-1133">Transmembrane helix</keyword>
<proteinExistence type="predicted"/>
<keyword evidence="1" id="KW-0677">Repeat</keyword>
<evidence type="ECO:0000256" key="3">
    <source>
        <dbReference type="SAM" id="SignalP"/>
    </source>
</evidence>
<evidence type="ECO:0000259" key="4">
    <source>
        <dbReference type="PROSITE" id="PS50853"/>
    </source>
</evidence>
<keyword evidence="2" id="KW-0812">Transmembrane</keyword>
<dbReference type="AlphaFoldDB" id="D6WRF7"/>
<dbReference type="InterPro" id="IPR013783">
    <property type="entry name" value="Ig-like_fold"/>
</dbReference>
<dbReference type="HOGENOM" id="CLU_291772_0_0_1"/>
<dbReference type="EMBL" id="KQ971351">
    <property type="protein sequence ID" value="EFA06460.2"/>
    <property type="molecule type" value="Genomic_DNA"/>
</dbReference>
<reference evidence="5 6" key="2">
    <citation type="journal article" date="2010" name="Nucleic Acids Res.">
        <title>BeetleBase in 2010: revisions to provide comprehensive genomic information for Tribolium castaneum.</title>
        <authorList>
            <person name="Kim H.S."/>
            <person name="Murphy T."/>
            <person name="Xia J."/>
            <person name="Caragea D."/>
            <person name="Park Y."/>
            <person name="Beeman R.W."/>
            <person name="Lorenzen M.D."/>
            <person name="Butcher S."/>
            <person name="Manak J.R."/>
            <person name="Brown S.J."/>
        </authorList>
    </citation>
    <scope>GENOME REANNOTATION</scope>
    <source>
        <strain evidence="5 6">Georgia GA2</strain>
    </source>
</reference>
<dbReference type="SMART" id="SM00060">
    <property type="entry name" value="FN3"/>
    <property type="match status" value="4"/>
</dbReference>
<dbReference type="OrthoDB" id="6726973at2759"/>
<organism evidence="5 6">
    <name type="scientific">Tribolium castaneum</name>
    <name type="common">Red flour beetle</name>
    <dbReference type="NCBI Taxonomy" id="7070"/>
    <lineage>
        <taxon>Eukaryota</taxon>
        <taxon>Metazoa</taxon>
        <taxon>Ecdysozoa</taxon>
        <taxon>Arthropoda</taxon>
        <taxon>Hexapoda</taxon>
        <taxon>Insecta</taxon>
        <taxon>Pterygota</taxon>
        <taxon>Neoptera</taxon>
        <taxon>Endopterygota</taxon>
        <taxon>Coleoptera</taxon>
        <taxon>Polyphaga</taxon>
        <taxon>Cucujiformia</taxon>
        <taxon>Tenebrionidae</taxon>
        <taxon>Tenebrionidae incertae sedis</taxon>
        <taxon>Tribolium</taxon>
    </lineage>
</organism>
<name>D6WRF7_TRICA</name>
<dbReference type="InterPro" id="IPR036116">
    <property type="entry name" value="FN3_sf"/>
</dbReference>
<sequence length="1020" mass="117948">MLILSILLTLLALVHQSASINLTYIVKKEGDTLQPNCIAEENERYAAIGWIYPLSRTNQEPRITNKYVPTIQNNFNCNFAKNSKCNNIWALKNWEIDTNSTKTLDLLFDARWDNFPTILTGANSKEFEDKIEIPTIFKAGFSLRASASVELLICDGWNPYNHPCYHLNMSQNAIFLRKYMTLPKNISVSDKLLDSYQAFAKILSGDEWRNFVISLDDKGAFSLTDVSVNRTVIQYEDKEALKPLYLLVRSAQVALWKIHQNQFFYTKTVQTSRFGPLLHLPSKFLCVSLYVSTCPTCSMTFFIIKDGQKKILKDVQPTQDFQWRLVKIKDDNVESDKLNIFVETKSANNDGFWAVDDVRVCHENEVKVTFLKLENGLKEDETDEVSCQVVEHPKWRPKKLVYSEIKDFPTVDNSSNSSSIYLNWTQEDPNNQINYFITYEANDLCPPENPNLERVKSNGFLMTKHNEITINDLIPYTRYNITFSSMLHEKEKRIFVTTLESAQLSLEEIPSKLQIEVHDTQAYASWDKIACKSIYGPVLYALNLTNVKTNITKELGVQTEDTVEINDLQPFTTYMLEITTARNFENIQNNKNTLKIENKFTTQPGKAPPVENLEIYSIGKNTVSLRYDLPRNSRGVPVYGQVTRCNALTFKKCKTSNFPITPCKLWPRKYCIEMNNLIPYQNYTFKVSIRNERTQFYGDDVLVEAFLVEQVPGSPSNITYKIVDCKESLDYCHLNVSWMHPYNQNGSIESFHIVLNGTDNDTANSIQEVLKIFNSSYYVPRYEYQIKYIPYSTHYELFVQSANSKYKSPFAHVHVKTDDLGEHIDQNPILLKSEPTSVTFTLPTLDHRLKSYSLVVIVQDFNQNITIPTKITKNSKISDHLCHDFGDTWILQKLEVATHNQAKNLEIGTDKPLKPNTQYCFTFIVTNKYRNSEHDVVYYKKLTTPQSEISESGSNGLYALFLLLLLIPIGFFAYRYFKKRTPRRKRQQENNKENVYESLPFEETEENCVSNDTYDHLLHK</sequence>
<protein>
    <recommendedName>
        <fullName evidence="4">Fibronectin type-III domain-containing protein</fullName>
    </recommendedName>
</protein>
<feature type="domain" description="Fibronectin type-III" evidence="4">
    <location>
        <begin position="714"/>
        <end position="821"/>
    </location>
</feature>
<evidence type="ECO:0000256" key="1">
    <source>
        <dbReference type="ARBA" id="ARBA00022737"/>
    </source>
</evidence>
<dbReference type="PANTHER" id="PTHR46708">
    <property type="entry name" value="TENASCIN"/>
    <property type="match status" value="1"/>
</dbReference>
<dbReference type="CDD" id="cd00063">
    <property type="entry name" value="FN3"/>
    <property type="match status" value="1"/>
</dbReference>